<proteinExistence type="predicted"/>
<accession>A0ACC0ZR43</accession>
<dbReference type="Proteomes" id="UP001164250">
    <property type="component" value="Chromosome 15"/>
</dbReference>
<name>A0ACC0ZR43_9ROSI</name>
<evidence type="ECO:0000313" key="2">
    <source>
        <dbReference type="Proteomes" id="UP001164250"/>
    </source>
</evidence>
<evidence type="ECO:0000313" key="1">
    <source>
        <dbReference type="EMBL" id="KAJ0075059.1"/>
    </source>
</evidence>
<dbReference type="EMBL" id="CM047910">
    <property type="protein sequence ID" value="KAJ0075059.1"/>
    <property type="molecule type" value="Genomic_DNA"/>
</dbReference>
<reference evidence="2" key="1">
    <citation type="journal article" date="2023" name="G3 (Bethesda)">
        <title>Genome assembly and association tests identify interacting loci associated with vigor, precocity, and sex in interspecific pistachio rootstocks.</title>
        <authorList>
            <person name="Palmer W."/>
            <person name="Jacygrad E."/>
            <person name="Sagayaradj S."/>
            <person name="Cavanaugh K."/>
            <person name="Han R."/>
            <person name="Bertier L."/>
            <person name="Beede B."/>
            <person name="Kafkas S."/>
            <person name="Golino D."/>
            <person name="Preece J."/>
            <person name="Michelmore R."/>
        </authorList>
    </citation>
    <scope>NUCLEOTIDE SEQUENCE [LARGE SCALE GENOMIC DNA]</scope>
</reference>
<organism evidence="1 2">
    <name type="scientific">Pistacia atlantica</name>
    <dbReference type="NCBI Taxonomy" id="434234"/>
    <lineage>
        <taxon>Eukaryota</taxon>
        <taxon>Viridiplantae</taxon>
        <taxon>Streptophyta</taxon>
        <taxon>Embryophyta</taxon>
        <taxon>Tracheophyta</taxon>
        <taxon>Spermatophyta</taxon>
        <taxon>Magnoliopsida</taxon>
        <taxon>eudicotyledons</taxon>
        <taxon>Gunneridae</taxon>
        <taxon>Pentapetalae</taxon>
        <taxon>rosids</taxon>
        <taxon>malvids</taxon>
        <taxon>Sapindales</taxon>
        <taxon>Anacardiaceae</taxon>
        <taxon>Pistacia</taxon>
    </lineage>
</organism>
<gene>
    <name evidence="1" type="ORF">Patl1_33882</name>
</gene>
<protein>
    <submittedName>
        <fullName evidence="1">Uncharacterized protein</fullName>
    </submittedName>
</protein>
<keyword evidence="2" id="KW-1185">Reference proteome</keyword>
<sequence length="520" mass="59326">MKQHQKGDGSAMLDLGAHASLWRDVCILASVSLLLFLLRINASGDFVKVAVLADPQLMDKTSHNLPPKSLALGLAQFYTDLFMRRAFFASVLPFKPDVILFLGDYFDGGPYLSDVEWQESLSRFNHIFGFKNQARYKDISQFTTFPGNHDIGYSSLHSHKPEVIRRYENIFGKRKLPIYSWKSKRYVVAGHPEGQLTSETWDFIKNVSVDVQSLPRVLLMHIPLYRRDWTPCGPHRNSPVINQRILRTGPGQQILYQNYITEESSNHLLDLIKPVLVLSGHDHDQCTVIHKSKFGPIKEHTVGTISWQQGNLYPSFMLLSASKAALLGTTSPEEAVSTHLCFLPMQTHIYIWYLSLFILTLFALLVWPTSGLGFWLRYSDLAEYSQKLMSCNIFKGGTKEKNEDELCEYEMIWDVEGSMHLIKKPISTAISHSSDRGTIERGNAVMRSTARKNVSQEIEVCKNMDMSVDDPTTKLPPKTSKSKTNFIITRLVRTFRMLTFIAAVNISLYMMLLFKDWIDI</sequence>
<comment type="caution">
    <text evidence="1">The sequence shown here is derived from an EMBL/GenBank/DDBJ whole genome shotgun (WGS) entry which is preliminary data.</text>
</comment>